<feature type="compositionally biased region" description="Acidic residues" evidence="1">
    <location>
        <begin position="55"/>
        <end position="66"/>
    </location>
</feature>
<evidence type="ECO:0000313" key="2">
    <source>
        <dbReference type="EMBL" id="SJZ97122.1"/>
    </source>
</evidence>
<reference evidence="2 3" key="1">
    <citation type="submission" date="2017-02" db="EMBL/GenBank/DDBJ databases">
        <authorList>
            <person name="Peterson S.W."/>
        </authorList>
    </citation>
    <scope>NUCLEOTIDE SEQUENCE [LARGE SCALE GENOMIC DNA]</scope>
    <source>
        <strain evidence="2 3">ATCC 43324</strain>
    </source>
</reference>
<accession>A0A1T4Q020</accession>
<evidence type="ECO:0000313" key="3">
    <source>
        <dbReference type="Proteomes" id="UP000190065"/>
    </source>
</evidence>
<feature type="region of interest" description="Disordered" evidence="1">
    <location>
        <begin position="55"/>
        <end position="78"/>
    </location>
</feature>
<proteinExistence type="predicted"/>
<organism evidence="2 3">
    <name type="scientific">Segatella oulorum</name>
    <dbReference type="NCBI Taxonomy" id="28136"/>
    <lineage>
        <taxon>Bacteria</taxon>
        <taxon>Pseudomonadati</taxon>
        <taxon>Bacteroidota</taxon>
        <taxon>Bacteroidia</taxon>
        <taxon>Bacteroidales</taxon>
        <taxon>Prevotellaceae</taxon>
        <taxon>Segatella</taxon>
    </lineage>
</organism>
<dbReference type="AlphaFoldDB" id="A0A1T4Q020"/>
<evidence type="ECO:0000256" key="1">
    <source>
        <dbReference type="SAM" id="MobiDB-lite"/>
    </source>
</evidence>
<dbReference type="STRING" id="28136.SAMN02745202_01643"/>
<dbReference type="Proteomes" id="UP000190065">
    <property type="component" value="Unassembled WGS sequence"/>
</dbReference>
<sequence length="78" mass="8838">MKRKQSRKHPYVCPRIEVIKMEMGCMLGNTSTANGGHNQGHVGGGRGDAKRAWFDEDEFEEEETENNEVPTANNSWNE</sequence>
<dbReference type="EMBL" id="FUXK01000018">
    <property type="protein sequence ID" value="SJZ97122.1"/>
    <property type="molecule type" value="Genomic_DNA"/>
</dbReference>
<feature type="compositionally biased region" description="Polar residues" evidence="1">
    <location>
        <begin position="69"/>
        <end position="78"/>
    </location>
</feature>
<gene>
    <name evidence="2" type="ORF">SAMN02745202_01643</name>
</gene>
<protein>
    <submittedName>
        <fullName evidence="2">Uncharacterized protein</fullName>
    </submittedName>
</protein>
<dbReference type="RefSeq" id="WP_036901705.1">
    <property type="nucleotide sequence ID" value="NZ_FUXK01000018.1"/>
</dbReference>
<name>A0A1T4Q020_9BACT</name>